<protein>
    <submittedName>
        <fullName evidence="4">Phosphotriesterase</fullName>
    </submittedName>
</protein>
<dbReference type="AlphaFoldDB" id="A0A3A4N951"/>
<sequence length="377" mass="42004">MSWIAGGQPMAEITTVLGPISPEKLGFTSMHEHTVCDMSVFRRRYEDILPGHLPVAPDDPVRLDNLGSLKHFFILSRDALDLRDEELIAAEAADFKNAGGNAMVDMSVPGLRCDLPAIRRISQKTGVHIIATTGLYAEDSWPERYRAMSMRDYMDFMRREIENGIDETGIRAGHVKIMITDSMMFSVEPFSAQQKLLLRAAVRISNETGLSLTVHPPLDSKASLREVVKVMLDEGLSPGRAVIAHAELFFVPQDLATLVLDPSSWQLDVDFAKELLDQGFNISIDSFGHYHDAEAIGSVITADWQRMAGLVALLKSGYSSQIVIGTDIFLKILTRRFGGDGYCRLTDFVVPWLRRLDIDESFINMLTVENPARLLAH</sequence>
<dbReference type="EMBL" id="QZKU01000129">
    <property type="protein sequence ID" value="RJP15982.1"/>
    <property type="molecule type" value="Genomic_DNA"/>
</dbReference>
<dbReference type="Gene3D" id="3.20.20.140">
    <property type="entry name" value="Metal-dependent hydrolases"/>
    <property type="match status" value="1"/>
</dbReference>
<accession>A0A3A4N951</accession>
<name>A0A3A4N951_ABYX5</name>
<reference evidence="4 5" key="1">
    <citation type="journal article" date="2017" name="ISME J.">
        <title>Energy and carbon metabolisms in a deep terrestrial subsurface fluid microbial community.</title>
        <authorList>
            <person name="Momper L."/>
            <person name="Jungbluth S.P."/>
            <person name="Lee M.D."/>
            <person name="Amend J.P."/>
        </authorList>
    </citation>
    <scope>NUCLEOTIDE SEQUENCE [LARGE SCALE GENOMIC DNA]</scope>
    <source>
        <strain evidence="4">SURF_5</strain>
    </source>
</reference>
<dbReference type="GO" id="GO:0008270">
    <property type="term" value="F:zinc ion binding"/>
    <property type="evidence" value="ECO:0007669"/>
    <property type="project" value="InterPro"/>
</dbReference>
<dbReference type="SUPFAM" id="SSF51556">
    <property type="entry name" value="Metallo-dependent hydrolases"/>
    <property type="match status" value="1"/>
</dbReference>
<proteinExistence type="inferred from homology"/>
<evidence type="ECO:0000256" key="3">
    <source>
        <dbReference type="PROSITE-ProRule" id="PRU00679"/>
    </source>
</evidence>
<evidence type="ECO:0000313" key="5">
    <source>
        <dbReference type="Proteomes" id="UP000265882"/>
    </source>
</evidence>
<gene>
    <name evidence="4" type="ORF">C4520_19590</name>
</gene>
<dbReference type="PANTHER" id="PTHR10819">
    <property type="entry name" value="PHOSPHOTRIESTERASE-RELATED"/>
    <property type="match status" value="1"/>
</dbReference>
<keyword evidence="1" id="KW-0479">Metal-binding</keyword>
<comment type="similarity">
    <text evidence="3">Belongs to the metallo-dependent hydrolases superfamily. Phosphotriesterase family.</text>
</comment>
<dbReference type="InterPro" id="IPR001559">
    <property type="entry name" value="Phosphotriesterase"/>
</dbReference>
<dbReference type="Pfam" id="PF02126">
    <property type="entry name" value="PTE"/>
    <property type="match status" value="1"/>
</dbReference>
<dbReference type="Proteomes" id="UP000265882">
    <property type="component" value="Unassembled WGS sequence"/>
</dbReference>
<feature type="modified residue" description="N6-carboxylysine" evidence="3">
    <location>
        <position position="176"/>
    </location>
</feature>
<evidence type="ECO:0000256" key="1">
    <source>
        <dbReference type="ARBA" id="ARBA00022723"/>
    </source>
</evidence>
<evidence type="ECO:0000256" key="2">
    <source>
        <dbReference type="ARBA" id="ARBA00022801"/>
    </source>
</evidence>
<organism evidence="4 5">
    <name type="scientific">Abyssobacteria bacterium (strain SURF_5)</name>
    <dbReference type="NCBI Taxonomy" id="2093360"/>
    <lineage>
        <taxon>Bacteria</taxon>
        <taxon>Pseudomonadati</taxon>
        <taxon>Candidatus Hydrogenedentota</taxon>
        <taxon>Candidatus Abyssobacteria</taxon>
    </lineage>
</organism>
<comment type="caution">
    <text evidence="4">The sequence shown here is derived from an EMBL/GenBank/DDBJ whole genome shotgun (WGS) entry which is preliminary data.</text>
</comment>
<dbReference type="PROSITE" id="PS51347">
    <property type="entry name" value="PHOSPHOTRIESTERASE_2"/>
    <property type="match status" value="1"/>
</dbReference>
<dbReference type="InterPro" id="IPR032466">
    <property type="entry name" value="Metal_Hydrolase"/>
</dbReference>
<evidence type="ECO:0000313" key="4">
    <source>
        <dbReference type="EMBL" id="RJP15982.1"/>
    </source>
</evidence>
<dbReference type="PANTHER" id="PTHR10819:SF3">
    <property type="entry name" value="PHOSPHOTRIESTERASE-RELATED PROTEIN"/>
    <property type="match status" value="1"/>
</dbReference>
<dbReference type="GO" id="GO:0016787">
    <property type="term" value="F:hydrolase activity"/>
    <property type="evidence" value="ECO:0007669"/>
    <property type="project" value="UniProtKB-KW"/>
</dbReference>
<keyword evidence="2" id="KW-0378">Hydrolase</keyword>